<evidence type="ECO:0000259" key="5">
    <source>
        <dbReference type="PROSITE" id="PS50850"/>
    </source>
</evidence>
<accession>A0A7X3LUN2</accession>
<organism evidence="6 7">
    <name type="scientific">Stappia sediminis</name>
    <dbReference type="NCBI Taxonomy" id="2692190"/>
    <lineage>
        <taxon>Bacteria</taxon>
        <taxon>Pseudomonadati</taxon>
        <taxon>Pseudomonadota</taxon>
        <taxon>Alphaproteobacteria</taxon>
        <taxon>Hyphomicrobiales</taxon>
        <taxon>Stappiaceae</taxon>
        <taxon>Stappia</taxon>
    </lineage>
</organism>
<dbReference type="RefSeq" id="WP_160775592.1">
    <property type="nucleotide sequence ID" value="NZ_WUMV01000003.1"/>
</dbReference>
<evidence type="ECO:0000313" key="7">
    <source>
        <dbReference type="Proteomes" id="UP000433101"/>
    </source>
</evidence>
<keyword evidence="2 4" id="KW-1133">Transmembrane helix</keyword>
<dbReference type="InterPro" id="IPR036259">
    <property type="entry name" value="MFS_trans_sf"/>
</dbReference>
<evidence type="ECO:0000313" key="6">
    <source>
        <dbReference type="EMBL" id="MXN65409.1"/>
    </source>
</evidence>
<feature type="transmembrane region" description="Helical" evidence="4">
    <location>
        <begin position="81"/>
        <end position="100"/>
    </location>
</feature>
<feature type="transmembrane region" description="Helical" evidence="4">
    <location>
        <begin position="53"/>
        <end position="74"/>
    </location>
</feature>
<proteinExistence type="predicted"/>
<feature type="transmembrane region" description="Helical" evidence="4">
    <location>
        <begin position="144"/>
        <end position="164"/>
    </location>
</feature>
<dbReference type="InterPro" id="IPR020846">
    <property type="entry name" value="MFS_dom"/>
</dbReference>
<feature type="transmembrane region" description="Helical" evidence="4">
    <location>
        <begin position="297"/>
        <end position="318"/>
    </location>
</feature>
<gene>
    <name evidence="6" type="ORF">GR183_10900</name>
</gene>
<protein>
    <submittedName>
        <fullName evidence="6">MFS transporter</fullName>
    </submittedName>
</protein>
<comment type="caution">
    <text evidence="6">The sequence shown here is derived from an EMBL/GenBank/DDBJ whole genome shotgun (WGS) entry which is preliminary data.</text>
</comment>
<feature type="transmembrane region" description="Helical" evidence="4">
    <location>
        <begin position="21"/>
        <end position="41"/>
    </location>
</feature>
<feature type="transmembrane region" description="Helical" evidence="4">
    <location>
        <begin position="274"/>
        <end position="291"/>
    </location>
</feature>
<evidence type="ECO:0000256" key="1">
    <source>
        <dbReference type="ARBA" id="ARBA00022692"/>
    </source>
</evidence>
<dbReference type="EMBL" id="WUMV01000003">
    <property type="protein sequence ID" value="MXN65409.1"/>
    <property type="molecule type" value="Genomic_DNA"/>
</dbReference>
<dbReference type="AlphaFoldDB" id="A0A7X3LUN2"/>
<feature type="transmembrane region" description="Helical" evidence="4">
    <location>
        <begin position="239"/>
        <end position="262"/>
    </location>
</feature>
<feature type="transmembrane region" description="Helical" evidence="4">
    <location>
        <begin position="364"/>
        <end position="385"/>
    </location>
</feature>
<evidence type="ECO:0000256" key="2">
    <source>
        <dbReference type="ARBA" id="ARBA00022989"/>
    </source>
</evidence>
<keyword evidence="3 4" id="KW-0472">Membrane</keyword>
<feature type="transmembrane region" description="Helical" evidence="4">
    <location>
        <begin position="170"/>
        <end position="188"/>
    </location>
</feature>
<dbReference type="InterPro" id="IPR047200">
    <property type="entry name" value="MFS_YcaD-like"/>
</dbReference>
<dbReference type="Gene3D" id="1.20.1250.20">
    <property type="entry name" value="MFS general substrate transporter like domains"/>
    <property type="match status" value="2"/>
</dbReference>
<dbReference type="PROSITE" id="PS50850">
    <property type="entry name" value="MFS"/>
    <property type="match status" value="1"/>
</dbReference>
<name>A0A7X3LUN2_9HYPH</name>
<feature type="transmembrane region" description="Helical" evidence="4">
    <location>
        <begin position="330"/>
        <end position="352"/>
    </location>
</feature>
<dbReference type="PANTHER" id="PTHR23521">
    <property type="entry name" value="TRANSPORTER MFS SUPERFAMILY"/>
    <property type="match status" value="1"/>
</dbReference>
<evidence type="ECO:0000256" key="4">
    <source>
        <dbReference type="SAM" id="Phobius"/>
    </source>
</evidence>
<sequence>MPDQSPDAALTRSLPARVAPLVVSAALLLGANGLAMTVIAVRGRVEGLSDTMIGLLGSAYYAGLMLGVLVTPFLIKRVGHIRVFAALASVSAVVMMVLLLMPAGPLWLAARFASGIAFCGTAMVVESWLNALASNAERGRVLSVYRIVDLAAVTGAQFLLPLYGAGGYEILVLIALLFSLGLVPVALAREGNPPVHLKRKLDLGEILRISPVAIVGCLTIGLTNGAFRSIGPLYAEGVGLGVDAVAFFISLWIVAGAIFQYPLGWASDRVDRRLVLMFATIGAGLSCLLVAGTTDKALIFTGIFFFGGFALPLYSLSAAHANDHAEPGQFVELAAGLTLSFALGAVVGPFAASLVIDMFGPRAFFIYTSALHFALVGFIALRIAARRSVPEGRRRPFVWLLRYSPMIYRLARNGAGQANGDRREKEPRK</sequence>
<feature type="domain" description="Major facilitator superfamily (MFS) profile" evidence="5">
    <location>
        <begin position="209"/>
        <end position="429"/>
    </location>
</feature>
<dbReference type="InterPro" id="IPR011701">
    <property type="entry name" value="MFS"/>
</dbReference>
<feature type="transmembrane region" description="Helical" evidence="4">
    <location>
        <begin position="209"/>
        <end position="227"/>
    </location>
</feature>
<reference evidence="6 7" key="1">
    <citation type="submission" date="2019-12" db="EMBL/GenBank/DDBJ databases">
        <authorList>
            <person name="Li M."/>
        </authorList>
    </citation>
    <scope>NUCLEOTIDE SEQUENCE [LARGE SCALE GENOMIC DNA]</scope>
    <source>
        <strain evidence="6 7">GBMRC 2046</strain>
    </source>
</reference>
<dbReference type="CDD" id="cd17477">
    <property type="entry name" value="MFS_YcaD_like"/>
    <property type="match status" value="1"/>
</dbReference>
<feature type="transmembrane region" description="Helical" evidence="4">
    <location>
        <begin position="112"/>
        <end position="132"/>
    </location>
</feature>
<dbReference type="GO" id="GO:0022857">
    <property type="term" value="F:transmembrane transporter activity"/>
    <property type="evidence" value="ECO:0007669"/>
    <property type="project" value="InterPro"/>
</dbReference>
<keyword evidence="1 4" id="KW-0812">Transmembrane</keyword>
<dbReference type="Proteomes" id="UP000433101">
    <property type="component" value="Unassembled WGS sequence"/>
</dbReference>
<dbReference type="SUPFAM" id="SSF103473">
    <property type="entry name" value="MFS general substrate transporter"/>
    <property type="match status" value="1"/>
</dbReference>
<dbReference type="Pfam" id="PF07690">
    <property type="entry name" value="MFS_1"/>
    <property type="match status" value="1"/>
</dbReference>
<evidence type="ECO:0000256" key="3">
    <source>
        <dbReference type="ARBA" id="ARBA00023136"/>
    </source>
</evidence>
<dbReference type="PANTHER" id="PTHR23521:SF3">
    <property type="entry name" value="MFS TRANSPORTER"/>
    <property type="match status" value="1"/>
</dbReference>
<dbReference type="GO" id="GO:0005886">
    <property type="term" value="C:plasma membrane"/>
    <property type="evidence" value="ECO:0007669"/>
    <property type="project" value="TreeGrafter"/>
</dbReference>
<keyword evidence="7" id="KW-1185">Reference proteome</keyword>